<evidence type="ECO:0000256" key="12">
    <source>
        <dbReference type="PROSITE-ProRule" id="PRU00267"/>
    </source>
</evidence>
<dbReference type="InterPro" id="IPR036910">
    <property type="entry name" value="HMG_box_dom_sf"/>
</dbReference>
<accession>A0A1I7ZQC7</accession>
<keyword evidence="7 12" id="KW-0238">DNA-binding</keyword>
<feature type="compositionally biased region" description="Low complexity" evidence="13">
    <location>
        <begin position="160"/>
        <end position="170"/>
    </location>
</feature>
<dbReference type="GO" id="GO:0030154">
    <property type="term" value="P:cell differentiation"/>
    <property type="evidence" value="ECO:0007669"/>
    <property type="project" value="UniProtKB-KW"/>
</dbReference>
<evidence type="ECO:0000256" key="6">
    <source>
        <dbReference type="ARBA" id="ARBA00022928"/>
    </source>
</evidence>
<evidence type="ECO:0000256" key="13">
    <source>
        <dbReference type="SAM" id="MobiDB-lite"/>
    </source>
</evidence>
<dbReference type="SMART" id="SM00398">
    <property type="entry name" value="HMG"/>
    <property type="match status" value="1"/>
</dbReference>
<keyword evidence="15" id="KW-1185">Reference proteome</keyword>
<feature type="region of interest" description="Disordered" evidence="13">
    <location>
        <begin position="129"/>
        <end position="195"/>
    </location>
</feature>
<keyword evidence="9" id="KW-0804">Transcription</keyword>
<dbReference type="Pfam" id="PF00505">
    <property type="entry name" value="HMG_box"/>
    <property type="match status" value="1"/>
</dbReference>
<sequence>MHSNLDVTSEGSRASSPNNVDPGLSSPSPSPSDATHEGGFSQHSFVAPHMSANGHAAIDFSTPLSPGSNGDQHYIKRPLNAYMMWTREERKKILAIDPKKKMHDISREMGERWKSMTDQQKKPYFERAKAQKAEHKKMLKEHPNWLYQPNKSKGRSKKLSPSTNGTATPSTPAPTTPQNGRPAAATANGAHNGSTFQRPAVQQQTPVAAALLSSTPQQPARAPAPGPMRAVPGQMTPGGAQPVAYHPYPPNQAPRYAHGPNGQTYVVHQNGQAPPRHAYVTQALNGKPQPPNGYHPQAKPPNMNQVLDMYYTSLCQPAFPEPGEPPGLGMAPSNLYLDQYHQMQHQEYLQKHHFYQQQNQFTSSNGLTYQSI</sequence>
<dbReference type="PANTHER" id="PTHR10270">
    <property type="entry name" value="SOX TRANSCRIPTION FACTOR"/>
    <property type="match status" value="1"/>
</dbReference>
<evidence type="ECO:0000256" key="11">
    <source>
        <dbReference type="ARBA" id="ARBA00045821"/>
    </source>
</evidence>
<evidence type="ECO:0000259" key="14">
    <source>
        <dbReference type="PROSITE" id="PS50118"/>
    </source>
</evidence>
<dbReference type="AlphaFoldDB" id="A0A1I7ZQC7"/>
<feature type="DNA-binding region" description="HMG box" evidence="12">
    <location>
        <begin position="75"/>
        <end position="143"/>
    </location>
</feature>
<dbReference type="Proteomes" id="UP000095287">
    <property type="component" value="Unplaced"/>
</dbReference>
<dbReference type="GO" id="GO:0001228">
    <property type="term" value="F:DNA-binding transcription activator activity, RNA polymerase II-specific"/>
    <property type="evidence" value="ECO:0007669"/>
    <property type="project" value="TreeGrafter"/>
</dbReference>
<dbReference type="GO" id="GO:0007548">
    <property type="term" value="P:sex differentiation"/>
    <property type="evidence" value="ECO:0007669"/>
    <property type="project" value="UniProtKB-KW"/>
</dbReference>
<feature type="domain" description="HMG box" evidence="14">
    <location>
        <begin position="75"/>
        <end position="143"/>
    </location>
</feature>
<evidence type="ECO:0000256" key="3">
    <source>
        <dbReference type="ARBA" id="ARBA00019052"/>
    </source>
</evidence>
<evidence type="ECO:0000313" key="16">
    <source>
        <dbReference type="WBParaSite" id="L893_g28874.t1"/>
    </source>
</evidence>
<dbReference type="PROSITE" id="PS50118">
    <property type="entry name" value="HMG_BOX_2"/>
    <property type="match status" value="1"/>
</dbReference>
<evidence type="ECO:0000256" key="5">
    <source>
        <dbReference type="ARBA" id="ARBA00022860"/>
    </source>
</evidence>
<dbReference type="Gene3D" id="1.10.30.10">
    <property type="entry name" value="High mobility group box domain"/>
    <property type="match status" value="1"/>
</dbReference>
<dbReference type="WBParaSite" id="L893_g28874.t1">
    <property type="protein sequence ID" value="L893_g28874.t1"/>
    <property type="gene ID" value="L893_g28874"/>
</dbReference>
<evidence type="ECO:0000256" key="1">
    <source>
        <dbReference type="ARBA" id="ARBA00004324"/>
    </source>
</evidence>
<keyword evidence="4" id="KW-0221">Differentiation</keyword>
<dbReference type="InterPro" id="IPR050140">
    <property type="entry name" value="SRY-related_HMG-box_TF-like"/>
</dbReference>
<protein>
    <recommendedName>
        <fullName evidence="3">Sex-determining region Y protein</fullName>
    </recommendedName>
    <alternativeName>
        <fullName evidence="10">Testis-determining factor</fullName>
    </alternativeName>
</protein>
<keyword evidence="5" id="KW-0112">Calmodulin-binding</keyword>
<reference evidence="16" key="1">
    <citation type="submission" date="2016-11" db="UniProtKB">
        <authorList>
            <consortium name="WormBaseParasite"/>
        </authorList>
    </citation>
    <scope>IDENTIFICATION</scope>
</reference>
<feature type="region of interest" description="Disordered" evidence="13">
    <location>
        <begin position="1"/>
        <end position="41"/>
    </location>
</feature>
<keyword evidence="12" id="KW-0539">Nucleus</keyword>
<name>A0A1I7ZQC7_9BILA</name>
<keyword evidence="8" id="KW-0010">Activator</keyword>
<evidence type="ECO:0000256" key="9">
    <source>
        <dbReference type="ARBA" id="ARBA00023163"/>
    </source>
</evidence>
<keyword evidence="6" id="KW-0726">Sexual differentiation</keyword>
<dbReference type="PANTHER" id="PTHR10270:SF161">
    <property type="entry name" value="SEX-DETERMINING REGION Y PROTEIN"/>
    <property type="match status" value="1"/>
</dbReference>
<feature type="compositionally biased region" description="Polar residues" evidence="13">
    <location>
        <begin position="1"/>
        <end position="19"/>
    </location>
</feature>
<evidence type="ECO:0000256" key="4">
    <source>
        <dbReference type="ARBA" id="ARBA00022782"/>
    </source>
</evidence>
<dbReference type="GO" id="GO:0000978">
    <property type="term" value="F:RNA polymerase II cis-regulatory region sequence-specific DNA binding"/>
    <property type="evidence" value="ECO:0007669"/>
    <property type="project" value="TreeGrafter"/>
</dbReference>
<evidence type="ECO:0000313" key="15">
    <source>
        <dbReference type="Proteomes" id="UP000095287"/>
    </source>
</evidence>
<dbReference type="SUPFAM" id="SSF47095">
    <property type="entry name" value="HMG-box"/>
    <property type="match status" value="1"/>
</dbReference>
<dbReference type="GO" id="GO:0016607">
    <property type="term" value="C:nuclear speck"/>
    <property type="evidence" value="ECO:0007669"/>
    <property type="project" value="UniProtKB-SubCell"/>
</dbReference>
<comment type="subcellular location">
    <subcellularLocation>
        <location evidence="1">Nucleus speckle</location>
    </subcellularLocation>
</comment>
<dbReference type="GO" id="GO:0005516">
    <property type="term" value="F:calmodulin binding"/>
    <property type="evidence" value="ECO:0007669"/>
    <property type="project" value="UniProtKB-KW"/>
</dbReference>
<evidence type="ECO:0000256" key="8">
    <source>
        <dbReference type="ARBA" id="ARBA00023159"/>
    </source>
</evidence>
<comment type="function">
    <text evidence="11">Transcriptional regulator that controls a genetic switch in male development. It is necessary and sufficient for initiating male sex determination by directing the development of supporting cell precursors (pre-Sertoli cells) as Sertoli rather than granulosa cells. Involved in different aspects of gene regulation including promoter activation or repression. Binds to the DNA consensus sequence 5'-[AT]AACAA[AT]-3'. SRY HMG box recognizes DNA by partial intercalation in the minor groove and promotes DNA bending. Also involved in pre-mRNA splicing. In male adult brain involved in the maintenance of motor functions of dopaminergic neurons.</text>
</comment>
<dbReference type="InterPro" id="IPR009071">
    <property type="entry name" value="HMG_box_dom"/>
</dbReference>
<proteinExistence type="inferred from homology"/>
<evidence type="ECO:0000256" key="2">
    <source>
        <dbReference type="ARBA" id="ARBA00005998"/>
    </source>
</evidence>
<evidence type="ECO:0000256" key="10">
    <source>
        <dbReference type="ARBA" id="ARBA00032498"/>
    </source>
</evidence>
<comment type="similarity">
    <text evidence="2">Belongs to the SRY family.</text>
</comment>
<organism evidence="15 16">
    <name type="scientific">Steinernema glaseri</name>
    <dbReference type="NCBI Taxonomy" id="37863"/>
    <lineage>
        <taxon>Eukaryota</taxon>
        <taxon>Metazoa</taxon>
        <taxon>Ecdysozoa</taxon>
        <taxon>Nematoda</taxon>
        <taxon>Chromadorea</taxon>
        <taxon>Rhabditida</taxon>
        <taxon>Tylenchina</taxon>
        <taxon>Panagrolaimomorpha</taxon>
        <taxon>Strongyloidoidea</taxon>
        <taxon>Steinernematidae</taxon>
        <taxon>Steinernema</taxon>
    </lineage>
</organism>
<evidence type="ECO:0000256" key="7">
    <source>
        <dbReference type="ARBA" id="ARBA00023125"/>
    </source>
</evidence>